<evidence type="ECO:0000313" key="2">
    <source>
        <dbReference type="EMBL" id="TDP42374.1"/>
    </source>
</evidence>
<sequence>MDSPALPRPAVRIFANAVRSVKLDDCPSLSHRRKEDRDVEDSHLAIARYLRERREAAGLTRVALSARAGISPALIQKIEQGSRTPTLEALTALFDALDVPALFRDHLVSLSLADRYGSPAADIPSDIPTADLVLLNSISYPASLQMYTTYDVVATNSAWTRYFPGLDTSTTLLEWMLLDPRSREVMLDWDKQVHLCVYGFRVMSPGVVPKERIDRLFAACAVAEEWERFWTTEPDVPSHLDRPVQRFRHPDTGAAVAMTMQVHDSIVPRREWSLVTFCPLLDGSVRDAANQ</sequence>
<dbReference type="SMART" id="SM00530">
    <property type="entry name" value="HTH_XRE"/>
    <property type="match status" value="1"/>
</dbReference>
<dbReference type="InterPro" id="IPR041413">
    <property type="entry name" value="MLTR_LBD"/>
</dbReference>
<dbReference type="Pfam" id="PF13560">
    <property type="entry name" value="HTH_31"/>
    <property type="match status" value="1"/>
</dbReference>
<dbReference type="SUPFAM" id="SSF47413">
    <property type="entry name" value="lambda repressor-like DNA-binding domains"/>
    <property type="match status" value="1"/>
</dbReference>
<gene>
    <name evidence="2" type="ORF">DFR75_1011484</name>
</gene>
<dbReference type="PROSITE" id="PS50943">
    <property type="entry name" value="HTH_CROC1"/>
    <property type="match status" value="1"/>
</dbReference>
<protein>
    <submittedName>
        <fullName evidence="2">Helix-turn-helix protein</fullName>
    </submittedName>
</protein>
<keyword evidence="3" id="KW-1185">Reference proteome</keyword>
<dbReference type="Gene3D" id="1.10.260.40">
    <property type="entry name" value="lambda repressor-like DNA-binding domains"/>
    <property type="match status" value="1"/>
</dbReference>
<feature type="domain" description="HTH cro/C1-type" evidence="1">
    <location>
        <begin position="50"/>
        <end position="103"/>
    </location>
</feature>
<dbReference type="CDD" id="cd00093">
    <property type="entry name" value="HTH_XRE"/>
    <property type="match status" value="1"/>
</dbReference>
<dbReference type="PANTHER" id="PTHR35010:SF2">
    <property type="entry name" value="BLL4672 PROTEIN"/>
    <property type="match status" value="1"/>
</dbReference>
<accession>A0A4R6PUJ0</accession>
<evidence type="ECO:0000313" key="3">
    <source>
        <dbReference type="Proteomes" id="UP000295087"/>
    </source>
</evidence>
<dbReference type="AlphaFoldDB" id="A0A4R6PUJ0"/>
<dbReference type="GO" id="GO:0003677">
    <property type="term" value="F:DNA binding"/>
    <property type="evidence" value="ECO:0007669"/>
    <property type="project" value="InterPro"/>
</dbReference>
<dbReference type="Gene3D" id="3.30.450.180">
    <property type="match status" value="1"/>
</dbReference>
<dbReference type="InterPro" id="IPR010982">
    <property type="entry name" value="Lambda_DNA-bd_dom_sf"/>
</dbReference>
<reference evidence="2 3" key="1">
    <citation type="submission" date="2019-03" db="EMBL/GenBank/DDBJ databases">
        <title>Genomic Encyclopedia of Type Strains, Phase IV (KMG-IV): sequencing the most valuable type-strain genomes for metagenomic binning, comparative biology and taxonomic classification.</title>
        <authorList>
            <person name="Goeker M."/>
        </authorList>
    </citation>
    <scope>NUCLEOTIDE SEQUENCE [LARGE SCALE GENOMIC DNA]</scope>
    <source>
        <strain evidence="2 3">DSM 44496</strain>
    </source>
</reference>
<comment type="caution">
    <text evidence="2">The sequence shown here is derived from an EMBL/GenBank/DDBJ whole genome shotgun (WGS) entry which is preliminary data.</text>
</comment>
<name>A0A4R6PUJ0_NOCIG</name>
<dbReference type="InterPro" id="IPR001387">
    <property type="entry name" value="Cro/C1-type_HTH"/>
</dbReference>
<evidence type="ECO:0000259" key="1">
    <source>
        <dbReference type="PROSITE" id="PS50943"/>
    </source>
</evidence>
<dbReference type="PANTHER" id="PTHR35010">
    <property type="entry name" value="BLL4672 PROTEIN-RELATED"/>
    <property type="match status" value="1"/>
</dbReference>
<dbReference type="Proteomes" id="UP000295087">
    <property type="component" value="Unassembled WGS sequence"/>
</dbReference>
<organism evidence="2 3">
    <name type="scientific">Nocardia ignorata</name>
    <dbReference type="NCBI Taxonomy" id="145285"/>
    <lineage>
        <taxon>Bacteria</taxon>
        <taxon>Bacillati</taxon>
        <taxon>Actinomycetota</taxon>
        <taxon>Actinomycetes</taxon>
        <taxon>Mycobacteriales</taxon>
        <taxon>Nocardiaceae</taxon>
        <taxon>Nocardia</taxon>
    </lineage>
</organism>
<dbReference type="EMBL" id="SNXK01000001">
    <property type="protein sequence ID" value="TDP42374.1"/>
    <property type="molecule type" value="Genomic_DNA"/>
</dbReference>
<dbReference type="Pfam" id="PF17765">
    <property type="entry name" value="MLTR_LBD"/>
    <property type="match status" value="1"/>
</dbReference>
<proteinExistence type="predicted"/>